<proteinExistence type="predicted"/>
<keyword evidence="2" id="KW-1185">Reference proteome</keyword>
<gene>
    <name evidence="1" type="ORF">Achr_20510</name>
</gene>
<dbReference type="EMBL" id="CP010415">
    <property type="protein sequence ID" value="AJE21501.1"/>
    <property type="molecule type" value="Genomic_DNA"/>
</dbReference>
<dbReference type="KEGG" id="acx:Achr_20510"/>
<dbReference type="RefSeq" id="WP_039804088.1">
    <property type="nucleotide sequence ID" value="NZ_CP010415.1"/>
</dbReference>
<evidence type="ECO:0000313" key="2">
    <source>
        <dbReference type="Proteomes" id="UP000068210"/>
    </source>
</evidence>
<organism evidence="1 2">
    <name type="scientific">Azotobacter chroococcum NCIMB 8003</name>
    <dbReference type="NCBI Taxonomy" id="1328314"/>
    <lineage>
        <taxon>Bacteria</taxon>
        <taxon>Pseudomonadati</taxon>
        <taxon>Pseudomonadota</taxon>
        <taxon>Gammaproteobacteria</taxon>
        <taxon>Pseudomonadales</taxon>
        <taxon>Pseudomonadaceae</taxon>
        <taxon>Azotobacter</taxon>
    </lineage>
</organism>
<dbReference type="InterPro" id="IPR010877">
    <property type="entry name" value="Phage_Mu_Gp46"/>
</dbReference>
<evidence type="ECO:0000313" key="1">
    <source>
        <dbReference type="EMBL" id="AJE21501.1"/>
    </source>
</evidence>
<dbReference type="Pfam" id="PF07409">
    <property type="entry name" value="GP46"/>
    <property type="match status" value="1"/>
</dbReference>
<dbReference type="AlphaFoldDB" id="A0A0C4WMD7"/>
<accession>A0A0C4WMD7</accession>
<dbReference type="Proteomes" id="UP000068210">
    <property type="component" value="Chromosome"/>
</dbReference>
<dbReference type="STRING" id="1328314.Achr_20510"/>
<dbReference type="HOGENOM" id="CLU_119472_0_0_6"/>
<name>A0A0C4WMD7_9GAMM</name>
<sequence length="155" mass="17538">MADVALVMTEAGGDLLLDGLDLARDDGLETAVIISLFTDRRAEPDQIPPELPQDDLRGYWGDVQPFVEGDRTGSLLWLLAREKQLPQTLARAEQYCRDALAWMIEDRVATRIDVAASHLSMGWMLIVVDLYRPQGERVQYRYNYEWSAQAAKRAA</sequence>
<protein>
    <submittedName>
        <fullName evidence="1">Phage GP46 family protein</fullName>
    </submittedName>
</protein>
<reference evidence="1 2" key="1">
    <citation type="journal article" date="2015" name="PLoS ONE">
        <title>Azotobacter Genomes: The Genome of Azotobacter chroococcum NCIMB 8003 (ATCC 4412).</title>
        <authorList>
            <person name="Robson R.L."/>
            <person name="Jones R."/>
            <person name="Robson R.M."/>
            <person name="Schwartz A."/>
            <person name="Richardson T.H."/>
        </authorList>
    </citation>
    <scope>NUCLEOTIDE SEQUENCE [LARGE SCALE GENOMIC DNA]</scope>
    <source>
        <strain evidence="1 2">NCIMB 8003</strain>
    </source>
</reference>